<proteinExistence type="inferred from homology"/>
<keyword evidence="4" id="KW-1185">Reference proteome</keyword>
<dbReference type="Proteomes" id="UP000257039">
    <property type="component" value="Unassembled WGS sequence"/>
</dbReference>
<dbReference type="PANTHER" id="PTHR38036:SF1">
    <property type="entry name" value="UPF0250 PROTEIN YBED"/>
    <property type="match status" value="1"/>
</dbReference>
<dbReference type="AlphaFoldDB" id="A0A4P9VJ68"/>
<evidence type="ECO:0000256" key="1">
    <source>
        <dbReference type="ARBA" id="ARBA00008460"/>
    </source>
</evidence>
<comment type="similarity">
    <text evidence="1 2">Belongs to the UPF0250 family.</text>
</comment>
<protein>
    <recommendedName>
        <fullName evidence="2">UPF0250 protein B9G39_03730</fullName>
    </recommendedName>
</protein>
<dbReference type="RefSeq" id="WP_027707680.1">
    <property type="nucleotide sequence ID" value="NZ_JAEVHG010000020.1"/>
</dbReference>
<dbReference type="SUPFAM" id="SSF117991">
    <property type="entry name" value="YbeD/HP0495-like"/>
    <property type="match status" value="1"/>
</dbReference>
<evidence type="ECO:0000313" key="4">
    <source>
        <dbReference type="Proteomes" id="UP000257039"/>
    </source>
</evidence>
<accession>A0A4P9VJ68</accession>
<organism evidence="3 4">
    <name type="scientific">Zooshikella ganghwensis</name>
    <dbReference type="NCBI Taxonomy" id="202772"/>
    <lineage>
        <taxon>Bacteria</taxon>
        <taxon>Pseudomonadati</taxon>
        <taxon>Pseudomonadota</taxon>
        <taxon>Gammaproteobacteria</taxon>
        <taxon>Oceanospirillales</taxon>
        <taxon>Zooshikellaceae</taxon>
        <taxon>Zooshikella</taxon>
    </lineage>
</organism>
<dbReference type="GO" id="GO:0005829">
    <property type="term" value="C:cytosol"/>
    <property type="evidence" value="ECO:0007669"/>
    <property type="project" value="TreeGrafter"/>
</dbReference>
<dbReference type="InterPro" id="IPR007454">
    <property type="entry name" value="UPF0250_YbeD-like"/>
</dbReference>
<dbReference type="Pfam" id="PF04359">
    <property type="entry name" value="DUF493"/>
    <property type="match status" value="1"/>
</dbReference>
<dbReference type="PANTHER" id="PTHR38036">
    <property type="entry name" value="UPF0250 PROTEIN YBED"/>
    <property type="match status" value="1"/>
</dbReference>
<gene>
    <name evidence="3" type="ORF">B9G39_03730</name>
</gene>
<evidence type="ECO:0000313" key="3">
    <source>
        <dbReference type="EMBL" id="RDH42626.1"/>
    </source>
</evidence>
<comment type="caution">
    <text evidence="3">The sequence shown here is derived from an EMBL/GenBank/DDBJ whole genome shotgun (WGS) entry which is preliminary data.</text>
</comment>
<dbReference type="InterPro" id="IPR027471">
    <property type="entry name" value="YbeD-like_sf"/>
</dbReference>
<dbReference type="HAMAP" id="MF_00659">
    <property type="entry name" value="UPF0250"/>
    <property type="match status" value="1"/>
</dbReference>
<dbReference type="Gene3D" id="3.30.70.260">
    <property type="match status" value="1"/>
</dbReference>
<reference evidence="3 4" key="1">
    <citation type="submission" date="2017-04" db="EMBL/GenBank/DDBJ databases">
        <title>Draft genome sequence of Zooshikella ganghwensis VG4 isolated from Red Sea sediments.</title>
        <authorList>
            <person name="Rehman Z."/>
            <person name="Alam I."/>
            <person name="Kamau A."/>
            <person name="Bajic V."/>
            <person name="Leiknes T."/>
        </authorList>
    </citation>
    <scope>NUCLEOTIDE SEQUENCE [LARGE SCALE GENOMIC DNA]</scope>
    <source>
        <strain evidence="3 4">VG4</strain>
    </source>
</reference>
<evidence type="ECO:0000256" key="2">
    <source>
        <dbReference type="HAMAP-Rule" id="MF_00659"/>
    </source>
</evidence>
<sequence>MPQSTPPEPPKIVFPCDYPIKVIGDAAPDYKDFVCRMILKHAPDFDGKAIVKDSRNGKYMSVNVTIRATGEDQLKALFEDLKASGRVSMVL</sequence>
<dbReference type="EMBL" id="NDXW01000001">
    <property type="protein sequence ID" value="RDH42626.1"/>
    <property type="molecule type" value="Genomic_DNA"/>
</dbReference>
<name>A0A4P9VJ68_9GAMM</name>